<reference evidence="2 3" key="1">
    <citation type="submission" date="2017-01" db="EMBL/GenBank/DDBJ databases">
        <authorList>
            <person name="Mah S.A."/>
            <person name="Swanson W.J."/>
            <person name="Moy G.W."/>
            <person name="Vacquier V.D."/>
        </authorList>
    </citation>
    <scope>NUCLEOTIDE SEQUENCE [LARGE SCALE GENOMIC DNA]</scope>
    <source>
        <strain evidence="2 3">DSM 18014</strain>
    </source>
</reference>
<name>A0A1N7QZM6_9FLAO</name>
<evidence type="ECO:0000313" key="2">
    <source>
        <dbReference type="EMBL" id="SIT28305.1"/>
    </source>
</evidence>
<evidence type="ECO:0000256" key="1">
    <source>
        <dbReference type="SAM" id="SignalP"/>
    </source>
</evidence>
<evidence type="ECO:0000313" key="3">
    <source>
        <dbReference type="Proteomes" id="UP000185781"/>
    </source>
</evidence>
<dbReference type="EMBL" id="FTOV01000027">
    <property type="protein sequence ID" value="SIT28305.1"/>
    <property type="molecule type" value="Genomic_DNA"/>
</dbReference>
<dbReference type="Proteomes" id="UP000185781">
    <property type="component" value="Unassembled WGS sequence"/>
</dbReference>
<accession>A0A1N7QZM6</accession>
<protein>
    <submittedName>
        <fullName evidence="2">YD repeat-containing protein</fullName>
    </submittedName>
</protein>
<proteinExistence type="predicted"/>
<feature type="chain" id="PRO_5012794770" evidence="1">
    <location>
        <begin position="21"/>
        <end position="923"/>
    </location>
</feature>
<keyword evidence="1" id="KW-0732">Signal</keyword>
<dbReference type="AlphaFoldDB" id="A0A1N7QZM6"/>
<dbReference type="STRING" id="373672.SAMN05421785_1277"/>
<feature type="signal peptide" evidence="1">
    <location>
        <begin position="1"/>
        <end position="20"/>
    </location>
</feature>
<gene>
    <name evidence="2" type="ORF">SAMN05421785_1277</name>
</gene>
<sequence length="923" mass="102756">MKKIKLTVFSLSLLYGVAAAQNTAVAEPTTGSLSNYINTAVSPATGVPNIGFPIYQLESIHKDLPVNIALSYHVYNAKAHIPASEVGQGWSMFSSGMITRQIVSELDEITDASSINEEQADIFFYNIPGHSGKFKILKDAATGNFMVSNLTGEKIRIDYERNTSSSKFIINNFTITDDLGYQYLFQDYNVGVIKDISYKNYKTSFFLTKVKDPNGTEFINYSYDKKIKYMGTSSIMKYQYCKINTISTAKGKLKFSYLYDQMNDGEIVTTDPYTLTAVSLTDPADRLISKYQFTYGASYVLEDNLQGSPSWKISGRKALTGIQKLDKNLAPTEETLFEYDADGSDRQYGYYSDTRYGNFLCEGTQPVNPKKYTVGLLKKITFPTKGSVVYNFEANMIYTDKTAPDYAVQHPNDLEINYYDTTNVIPFDTNTSSHYSFTVAGDTQYLIPGVMEVYNLTNPHGDIIPFTYTVRNAANQTLIKDSSCSTVPIFTLFPGTYTVSMTGGGNGFLSLYKKKTIPAPYRNEDPVNAGARVKKIQSFDENGVLVKTKTFDYQLFSDASSSSGTLFFNELDDLNGFLLYKNVKETEIAGTENNGYIKHYFKTPNDYILPVNTAYIPYYNFTSEGILEKKEVYNKLNQKTESSLYEYTFQEIPGAPERSIQMGATKPAWLQYSKQTDIVYPDNNSSYATIKESTFHPGNFQEMLVKTTAQDGTVSEASTKYAADLGNTRLVNKNMLSVPLQTEVKADGTVMTRITTKYDSSSHFYPTSIETTDLNQTAETSVTFDLYDSNGNLVQTTDKAGNSVTTIWGYQNSLPIAQIAGAKYSDISSLSVISAAISASNADAADPANEGALLTALNALRTDSQLQQYSITVYTYDPLVGVTNSVSPNGIRNTFQYDDSGRLLRVKNSEGQVIKENQYNYKH</sequence>
<dbReference type="OrthoDB" id="9814627at2"/>
<organism evidence="2 3">
    <name type="scientific">Chryseobacterium gambrini</name>
    <dbReference type="NCBI Taxonomy" id="373672"/>
    <lineage>
        <taxon>Bacteria</taxon>
        <taxon>Pseudomonadati</taxon>
        <taxon>Bacteroidota</taxon>
        <taxon>Flavobacteriia</taxon>
        <taxon>Flavobacteriales</taxon>
        <taxon>Weeksellaceae</taxon>
        <taxon>Chryseobacterium group</taxon>
        <taxon>Chryseobacterium</taxon>
    </lineage>
</organism>
<dbReference type="RefSeq" id="WP_076396798.1">
    <property type="nucleotide sequence ID" value="NZ_FTOV01000027.1"/>
</dbReference>
<dbReference type="Gene3D" id="2.180.10.10">
    <property type="entry name" value="RHS repeat-associated core"/>
    <property type="match status" value="1"/>
</dbReference>